<comment type="caution">
    <text evidence="9">The sequence shown here is derived from an EMBL/GenBank/DDBJ whole genome shotgun (WGS) entry which is preliminary data.</text>
</comment>
<evidence type="ECO:0000256" key="1">
    <source>
        <dbReference type="ARBA" id="ARBA00005525"/>
    </source>
</evidence>
<dbReference type="GO" id="GO:0004735">
    <property type="term" value="F:pyrroline-5-carboxylate reductase activity"/>
    <property type="evidence" value="ECO:0007669"/>
    <property type="project" value="UniProtKB-UniRule"/>
</dbReference>
<keyword evidence="10" id="KW-1185">Reference proteome</keyword>
<comment type="subcellular location">
    <subcellularLocation>
        <location evidence="4">Cytoplasm</location>
    </subcellularLocation>
</comment>
<dbReference type="AlphaFoldDB" id="A0A6L9MD85"/>
<dbReference type="EC" id="1.5.1.2" evidence="4 5"/>
<gene>
    <name evidence="4" type="primary">proC</name>
    <name evidence="9" type="ORF">GTW51_02845</name>
</gene>
<dbReference type="InterPro" id="IPR008927">
    <property type="entry name" value="6-PGluconate_DH-like_C_sf"/>
</dbReference>
<feature type="domain" description="Pyrroline-5-carboxylate reductase dimerisation" evidence="8">
    <location>
        <begin position="162"/>
        <end position="266"/>
    </location>
</feature>
<dbReference type="PANTHER" id="PTHR11645">
    <property type="entry name" value="PYRROLINE-5-CARBOXYLATE REDUCTASE"/>
    <property type="match status" value="1"/>
</dbReference>
<sequence>MAIAARILLLGGGNMGAAMLAGWLDKGVDPANVVVVDPRIGETLRPLVEERGVRHAEQVPAESFDVVVLAVKPQMMGEALAPLGTTLGPETFVISVAAGTTIATIEAGIGECAVVRAMPNTPALIGRGITGAFANARVDEAGRALADALLAASGPVEWVDREELIDAVTGVSGSGPAYVFHLAECLADAGVAAGLPADLAMRLARHTVAGAGELMIRSPEPPEKLRRNVTSPNGTTQAALDVLMAEDGLAPLMQRAVLAARDRAAALAKE</sequence>
<comment type="similarity">
    <text evidence="1 4">Belongs to the pyrroline-5-carboxylate reductase family.</text>
</comment>
<protein>
    <recommendedName>
        <fullName evidence="4 5">Pyrroline-5-carboxylate reductase</fullName>
        <shortName evidence="4">P5C reductase</shortName>
        <shortName evidence="4">P5CR</shortName>
        <ecNumber evidence="4 5">1.5.1.2</ecNumber>
    </recommendedName>
    <alternativeName>
        <fullName evidence="4">PCA reductase</fullName>
    </alternativeName>
</protein>
<dbReference type="EMBL" id="JAAAMJ010000001">
    <property type="protein sequence ID" value="NDV85631.1"/>
    <property type="molecule type" value="Genomic_DNA"/>
</dbReference>
<feature type="binding site" evidence="6">
    <location>
        <begin position="70"/>
        <end position="73"/>
    </location>
    <ligand>
        <name>NADP(+)</name>
        <dbReference type="ChEBI" id="CHEBI:58349"/>
    </ligand>
</feature>
<feature type="domain" description="Pyrroline-5-carboxylate reductase catalytic N-terminal" evidence="7">
    <location>
        <begin position="7"/>
        <end position="99"/>
    </location>
</feature>
<evidence type="ECO:0000256" key="2">
    <source>
        <dbReference type="ARBA" id="ARBA00022857"/>
    </source>
</evidence>
<feature type="binding site" evidence="6">
    <location>
        <begin position="10"/>
        <end position="15"/>
    </location>
    <ligand>
        <name>NADP(+)</name>
        <dbReference type="ChEBI" id="CHEBI:58349"/>
    </ligand>
</feature>
<accession>A0A6L9MD85</accession>
<organism evidence="9 10">
    <name type="scientific">Aurantimonas aggregata</name>
    <dbReference type="NCBI Taxonomy" id="2047720"/>
    <lineage>
        <taxon>Bacteria</taxon>
        <taxon>Pseudomonadati</taxon>
        <taxon>Pseudomonadota</taxon>
        <taxon>Alphaproteobacteria</taxon>
        <taxon>Hyphomicrobiales</taxon>
        <taxon>Aurantimonadaceae</taxon>
        <taxon>Aurantimonas</taxon>
    </lineage>
</organism>
<dbReference type="Gene3D" id="1.10.3730.10">
    <property type="entry name" value="ProC C-terminal domain-like"/>
    <property type="match status" value="1"/>
</dbReference>
<dbReference type="Pfam" id="PF14748">
    <property type="entry name" value="P5CR_dimer"/>
    <property type="match status" value="1"/>
</dbReference>
<evidence type="ECO:0000259" key="8">
    <source>
        <dbReference type="Pfam" id="PF14748"/>
    </source>
</evidence>
<comment type="catalytic activity">
    <reaction evidence="4">
        <text>L-proline + NADP(+) = (S)-1-pyrroline-5-carboxylate + NADPH + 2 H(+)</text>
        <dbReference type="Rhea" id="RHEA:14109"/>
        <dbReference type="ChEBI" id="CHEBI:15378"/>
        <dbReference type="ChEBI" id="CHEBI:17388"/>
        <dbReference type="ChEBI" id="CHEBI:57783"/>
        <dbReference type="ChEBI" id="CHEBI:58349"/>
        <dbReference type="ChEBI" id="CHEBI:60039"/>
        <dbReference type="EC" id="1.5.1.2"/>
    </reaction>
</comment>
<dbReference type="Proteomes" id="UP000476332">
    <property type="component" value="Unassembled WGS sequence"/>
</dbReference>
<evidence type="ECO:0000256" key="3">
    <source>
        <dbReference type="ARBA" id="ARBA00023002"/>
    </source>
</evidence>
<dbReference type="FunFam" id="1.10.3730.10:FF:000001">
    <property type="entry name" value="Pyrroline-5-carboxylate reductase"/>
    <property type="match status" value="1"/>
</dbReference>
<reference evidence="9 10" key="1">
    <citation type="submission" date="2020-01" db="EMBL/GenBank/DDBJ databases">
        <title>Genomes of bacteria type strains.</title>
        <authorList>
            <person name="Chen J."/>
            <person name="Zhu S."/>
            <person name="Chen J."/>
        </authorList>
    </citation>
    <scope>NUCLEOTIDE SEQUENCE [LARGE SCALE GENOMIC DNA]</scope>
    <source>
        <strain evidence="9 10">KCTC 52919</strain>
    </source>
</reference>
<keyword evidence="4" id="KW-0028">Amino-acid biosynthesis</keyword>
<comment type="pathway">
    <text evidence="4">Amino-acid biosynthesis; L-proline biosynthesis; L-proline from L-glutamate 5-semialdehyde: step 1/1.</text>
</comment>
<dbReference type="PANTHER" id="PTHR11645:SF0">
    <property type="entry name" value="PYRROLINE-5-CARBOXYLATE REDUCTASE 3"/>
    <property type="match status" value="1"/>
</dbReference>
<dbReference type="HAMAP" id="MF_01925">
    <property type="entry name" value="P5C_reductase"/>
    <property type="match status" value="1"/>
</dbReference>
<evidence type="ECO:0000256" key="6">
    <source>
        <dbReference type="PIRSR" id="PIRSR000193-1"/>
    </source>
</evidence>
<evidence type="ECO:0000313" key="9">
    <source>
        <dbReference type="EMBL" id="NDV85631.1"/>
    </source>
</evidence>
<evidence type="ECO:0000256" key="5">
    <source>
        <dbReference type="NCBIfam" id="TIGR00112"/>
    </source>
</evidence>
<keyword evidence="3 4" id="KW-0560">Oxidoreductase</keyword>
<dbReference type="SUPFAM" id="SSF48179">
    <property type="entry name" value="6-phosphogluconate dehydrogenase C-terminal domain-like"/>
    <property type="match status" value="1"/>
</dbReference>
<dbReference type="SUPFAM" id="SSF51735">
    <property type="entry name" value="NAD(P)-binding Rossmann-fold domains"/>
    <property type="match status" value="1"/>
</dbReference>
<evidence type="ECO:0000256" key="4">
    <source>
        <dbReference type="HAMAP-Rule" id="MF_01925"/>
    </source>
</evidence>
<evidence type="ECO:0000259" key="7">
    <source>
        <dbReference type="Pfam" id="PF03807"/>
    </source>
</evidence>
<dbReference type="InterPro" id="IPR028939">
    <property type="entry name" value="P5C_Rdtase_cat_N"/>
</dbReference>
<keyword evidence="4" id="KW-0641">Proline biosynthesis</keyword>
<comment type="function">
    <text evidence="4">Catalyzes the reduction of 1-pyrroline-5-carboxylate (PCA) to L-proline.</text>
</comment>
<keyword evidence="4" id="KW-0963">Cytoplasm</keyword>
<dbReference type="Pfam" id="PF03807">
    <property type="entry name" value="F420_oxidored"/>
    <property type="match status" value="1"/>
</dbReference>
<dbReference type="UniPathway" id="UPA00098">
    <property type="reaction ID" value="UER00361"/>
</dbReference>
<dbReference type="GO" id="GO:0005737">
    <property type="term" value="C:cytoplasm"/>
    <property type="evidence" value="ECO:0007669"/>
    <property type="project" value="UniProtKB-SubCell"/>
</dbReference>
<evidence type="ECO:0000313" key="10">
    <source>
        <dbReference type="Proteomes" id="UP000476332"/>
    </source>
</evidence>
<comment type="catalytic activity">
    <reaction evidence="4">
        <text>L-proline + NAD(+) = (S)-1-pyrroline-5-carboxylate + NADH + 2 H(+)</text>
        <dbReference type="Rhea" id="RHEA:14105"/>
        <dbReference type="ChEBI" id="CHEBI:15378"/>
        <dbReference type="ChEBI" id="CHEBI:17388"/>
        <dbReference type="ChEBI" id="CHEBI:57540"/>
        <dbReference type="ChEBI" id="CHEBI:57945"/>
        <dbReference type="ChEBI" id="CHEBI:60039"/>
        <dbReference type="EC" id="1.5.1.2"/>
    </reaction>
</comment>
<dbReference type="GO" id="GO:0055129">
    <property type="term" value="P:L-proline biosynthetic process"/>
    <property type="evidence" value="ECO:0007669"/>
    <property type="project" value="UniProtKB-UniRule"/>
</dbReference>
<dbReference type="PIRSF" id="PIRSF000193">
    <property type="entry name" value="Pyrrol-5-carb_rd"/>
    <property type="match status" value="1"/>
</dbReference>
<keyword evidence="2 4" id="KW-0521">NADP</keyword>
<dbReference type="NCBIfam" id="TIGR00112">
    <property type="entry name" value="proC"/>
    <property type="match status" value="1"/>
</dbReference>
<dbReference type="Gene3D" id="3.40.50.720">
    <property type="entry name" value="NAD(P)-binding Rossmann-like Domain"/>
    <property type="match status" value="1"/>
</dbReference>
<dbReference type="InterPro" id="IPR036291">
    <property type="entry name" value="NAD(P)-bd_dom_sf"/>
</dbReference>
<dbReference type="InterPro" id="IPR000304">
    <property type="entry name" value="Pyrroline-COOH_reductase"/>
</dbReference>
<dbReference type="RefSeq" id="WP_163042341.1">
    <property type="nucleotide sequence ID" value="NZ_JAAAMJ010000001.1"/>
</dbReference>
<dbReference type="InterPro" id="IPR029036">
    <property type="entry name" value="P5CR_dimer"/>
</dbReference>
<name>A0A6L9MD85_9HYPH</name>
<proteinExistence type="inferred from homology"/>